<keyword evidence="3" id="KW-0804">Transcription</keyword>
<gene>
    <name evidence="7" type="ORF">Ani05nite_14560</name>
</gene>
<accession>A0A919JF79</accession>
<dbReference type="Gene3D" id="1.10.357.10">
    <property type="entry name" value="Tetracycline Repressor, domain 2"/>
    <property type="match status" value="1"/>
</dbReference>
<dbReference type="RefSeq" id="WP_203766237.1">
    <property type="nucleotide sequence ID" value="NZ_BAAAYJ010000034.1"/>
</dbReference>
<evidence type="ECO:0000313" key="7">
    <source>
        <dbReference type="EMBL" id="GIE47922.1"/>
    </source>
</evidence>
<dbReference type="InterPro" id="IPR001647">
    <property type="entry name" value="HTH_TetR"/>
</dbReference>
<dbReference type="InterPro" id="IPR009057">
    <property type="entry name" value="Homeodomain-like_sf"/>
</dbReference>
<dbReference type="GO" id="GO:0000976">
    <property type="term" value="F:transcription cis-regulatory region binding"/>
    <property type="evidence" value="ECO:0007669"/>
    <property type="project" value="TreeGrafter"/>
</dbReference>
<sequence>MQQEAPPYRRIADEVRRQVVAGELTPGDRVPSTRRLARDFGVAIATATKALAVLRQEGITVARPGVGTVVAPRATAARTRAPDGELSRQRIVRAAITLADGHGLGELSMRRVAAELGVATMSLYRHVPGKDELVLLMIDAALGEERLPAVRPAGWRAGLTVSTTLLWRLFRRHPWLAPAMSLTRPQPAPNGLLLVEWVLETLAPTRLDRRQRLYVHILLFSYARGIATALEPEAEARRETGVSSDEWMGSLAPPAGLTPEHLPHLAELVARDDFDLDLDLLFRFGLARLLDGLDGWLAGRG</sequence>
<dbReference type="CDD" id="cd07377">
    <property type="entry name" value="WHTH_GntR"/>
    <property type="match status" value="1"/>
</dbReference>
<organism evidence="7 8">
    <name type="scientific">Actinoplanes nipponensis</name>
    <dbReference type="NCBI Taxonomy" id="135950"/>
    <lineage>
        <taxon>Bacteria</taxon>
        <taxon>Bacillati</taxon>
        <taxon>Actinomycetota</taxon>
        <taxon>Actinomycetes</taxon>
        <taxon>Micromonosporales</taxon>
        <taxon>Micromonosporaceae</taxon>
        <taxon>Actinoplanes</taxon>
    </lineage>
</organism>
<keyword evidence="8" id="KW-1185">Reference proteome</keyword>
<dbReference type="Gene3D" id="1.10.10.10">
    <property type="entry name" value="Winged helix-like DNA-binding domain superfamily/Winged helix DNA-binding domain"/>
    <property type="match status" value="1"/>
</dbReference>
<proteinExistence type="predicted"/>
<evidence type="ECO:0000256" key="3">
    <source>
        <dbReference type="ARBA" id="ARBA00023163"/>
    </source>
</evidence>
<dbReference type="PROSITE" id="PS50949">
    <property type="entry name" value="HTH_GNTR"/>
    <property type="match status" value="1"/>
</dbReference>
<reference evidence="7" key="1">
    <citation type="submission" date="2021-01" db="EMBL/GenBank/DDBJ databases">
        <title>Whole genome shotgun sequence of Actinoplanes nipponensis NBRC 14063.</title>
        <authorList>
            <person name="Komaki H."/>
            <person name="Tamura T."/>
        </authorList>
    </citation>
    <scope>NUCLEOTIDE SEQUENCE</scope>
    <source>
        <strain evidence="7">NBRC 14063</strain>
    </source>
</reference>
<dbReference type="InterPro" id="IPR036390">
    <property type="entry name" value="WH_DNA-bd_sf"/>
</dbReference>
<feature type="DNA-binding region" description="H-T-H motif" evidence="4">
    <location>
        <begin position="108"/>
        <end position="127"/>
    </location>
</feature>
<dbReference type="PANTHER" id="PTHR30055">
    <property type="entry name" value="HTH-TYPE TRANSCRIPTIONAL REGULATOR RUTR"/>
    <property type="match status" value="1"/>
</dbReference>
<evidence type="ECO:0000256" key="1">
    <source>
        <dbReference type="ARBA" id="ARBA00023015"/>
    </source>
</evidence>
<dbReference type="Pfam" id="PF02909">
    <property type="entry name" value="TetR_C_1"/>
    <property type="match status" value="1"/>
</dbReference>
<keyword evidence="1" id="KW-0805">Transcription regulation</keyword>
<dbReference type="InterPro" id="IPR050109">
    <property type="entry name" value="HTH-type_TetR-like_transc_reg"/>
</dbReference>
<evidence type="ECO:0000313" key="8">
    <source>
        <dbReference type="Proteomes" id="UP000647172"/>
    </source>
</evidence>
<dbReference type="SUPFAM" id="SSF46785">
    <property type="entry name" value="Winged helix' DNA-binding domain"/>
    <property type="match status" value="1"/>
</dbReference>
<dbReference type="SUPFAM" id="SSF48498">
    <property type="entry name" value="Tetracyclin repressor-like, C-terminal domain"/>
    <property type="match status" value="1"/>
</dbReference>
<dbReference type="GO" id="GO:0045892">
    <property type="term" value="P:negative regulation of DNA-templated transcription"/>
    <property type="evidence" value="ECO:0007669"/>
    <property type="project" value="InterPro"/>
</dbReference>
<comment type="caution">
    <text evidence="7">The sequence shown here is derived from an EMBL/GenBank/DDBJ whole genome shotgun (WGS) entry which is preliminary data.</text>
</comment>
<dbReference type="PROSITE" id="PS50977">
    <property type="entry name" value="HTH_TETR_2"/>
    <property type="match status" value="1"/>
</dbReference>
<dbReference type="InterPro" id="IPR004111">
    <property type="entry name" value="Repressor_TetR_C"/>
</dbReference>
<dbReference type="Proteomes" id="UP000647172">
    <property type="component" value="Unassembled WGS sequence"/>
</dbReference>
<evidence type="ECO:0000256" key="4">
    <source>
        <dbReference type="PROSITE-ProRule" id="PRU00335"/>
    </source>
</evidence>
<evidence type="ECO:0000256" key="2">
    <source>
        <dbReference type="ARBA" id="ARBA00023125"/>
    </source>
</evidence>
<dbReference type="AlphaFoldDB" id="A0A919JF79"/>
<feature type="domain" description="HTH gntR-type" evidence="5">
    <location>
        <begin position="5"/>
        <end position="73"/>
    </location>
</feature>
<dbReference type="Pfam" id="PF00392">
    <property type="entry name" value="GntR"/>
    <property type="match status" value="1"/>
</dbReference>
<protein>
    <submittedName>
        <fullName evidence="7">GntR family transcriptional regulator</fullName>
    </submittedName>
</protein>
<dbReference type="SUPFAM" id="SSF46689">
    <property type="entry name" value="Homeodomain-like"/>
    <property type="match status" value="1"/>
</dbReference>
<dbReference type="EMBL" id="BOMQ01000018">
    <property type="protein sequence ID" value="GIE47922.1"/>
    <property type="molecule type" value="Genomic_DNA"/>
</dbReference>
<name>A0A919JF79_9ACTN</name>
<dbReference type="InterPro" id="IPR000524">
    <property type="entry name" value="Tscrpt_reg_HTH_GntR"/>
</dbReference>
<dbReference type="Gene3D" id="1.10.10.60">
    <property type="entry name" value="Homeodomain-like"/>
    <property type="match status" value="1"/>
</dbReference>
<dbReference type="InterPro" id="IPR036388">
    <property type="entry name" value="WH-like_DNA-bd_sf"/>
</dbReference>
<feature type="domain" description="HTH tetR-type" evidence="6">
    <location>
        <begin position="85"/>
        <end position="145"/>
    </location>
</feature>
<keyword evidence="2 4" id="KW-0238">DNA-binding</keyword>
<dbReference type="Pfam" id="PF00440">
    <property type="entry name" value="TetR_N"/>
    <property type="match status" value="1"/>
</dbReference>
<evidence type="ECO:0000259" key="6">
    <source>
        <dbReference type="PROSITE" id="PS50977"/>
    </source>
</evidence>
<dbReference type="PANTHER" id="PTHR30055:SF151">
    <property type="entry name" value="TRANSCRIPTIONAL REGULATORY PROTEIN"/>
    <property type="match status" value="1"/>
</dbReference>
<dbReference type="GO" id="GO:0003700">
    <property type="term" value="F:DNA-binding transcription factor activity"/>
    <property type="evidence" value="ECO:0007669"/>
    <property type="project" value="InterPro"/>
</dbReference>
<dbReference type="SMART" id="SM00345">
    <property type="entry name" value="HTH_GNTR"/>
    <property type="match status" value="1"/>
</dbReference>
<evidence type="ECO:0000259" key="5">
    <source>
        <dbReference type="PROSITE" id="PS50949"/>
    </source>
</evidence>
<dbReference type="InterPro" id="IPR036271">
    <property type="entry name" value="Tet_transcr_reg_TetR-rel_C_sf"/>
</dbReference>